<evidence type="ECO:0000256" key="7">
    <source>
        <dbReference type="ARBA" id="ARBA00022723"/>
    </source>
</evidence>
<keyword evidence="6 11" id="KW-0349">Heme</keyword>
<dbReference type="PRINTS" id="PR00465">
    <property type="entry name" value="EP450IV"/>
</dbReference>
<evidence type="ECO:0000256" key="1">
    <source>
        <dbReference type="ARBA" id="ARBA00001971"/>
    </source>
</evidence>
<dbReference type="PROSITE" id="PS00086">
    <property type="entry name" value="CYTOCHROME_P450"/>
    <property type="match status" value="1"/>
</dbReference>
<evidence type="ECO:0000256" key="2">
    <source>
        <dbReference type="ARBA" id="ARBA00003690"/>
    </source>
</evidence>
<evidence type="ECO:0000256" key="5">
    <source>
        <dbReference type="ARBA" id="ARBA00010617"/>
    </source>
</evidence>
<evidence type="ECO:0000256" key="12">
    <source>
        <dbReference type="SAM" id="Phobius"/>
    </source>
</evidence>
<dbReference type="PRINTS" id="PR00385">
    <property type="entry name" value="P450"/>
</dbReference>
<keyword evidence="14" id="KW-1185">Reference proteome</keyword>
<dbReference type="InterPro" id="IPR036396">
    <property type="entry name" value="Cyt_P450_sf"/>
</dbReference>
<name>A0ABQ9J4T6_9CUCU</name>
<feature type="transmembrane region" description="Helical" evidence="12">
    <location>
        <begin position="69"/>
        <end position="88"/>
    </location>
</feature>
<dbReference type="CDD" id="cd20628">
    <property type="entry name" value="CYP4"/>
    <property type="match status" value="1"/>
</dbReference>
<dbReference type="EMBL" id="JAPWTJ010001232">
    <property type="protein sequence ID" value="KAJ8973129.1"/>
    <property type="molecule type" value="Genomic_DNA"/>
</dbReference>
<protein>
    <recommendedName>
        <fullName evidence="15">Cytochrome P450</fullName>
    </recommendedName>
</protein>
<keyword evidence="7 11" id="KW-0479">Metal-binding</keyword>
<keyword evidence="10 11" id="KW-0503">Monooxygenase</keyword>
<gene>
    <name evidence="13" type="ORF">NQ317_001560</name>
</gene>
<dbReference type="InterPro" id="IPR017972">
    <property type="entry name" value="Cyt_P450_CS"/>
</dbReference>
<proteinExistence type="inferred from homology"/>
<keyword evidence="9 11" id="KW-0408">Iron</keyword>
<dbReference type="PANTHER" id="PTHR24291">
    <property type="entry name" value="CYTOCHROME P450 FAMILY 4"/>
    <property type="match status" value="1"/>
</dbReference>
<comment type="caution">
    <text evidence="13">The sequence shown here is derived from an EMBL/GenBank/DDBJ whole genome shotgun (WGS) entry which is preliminary data.</text>
</comment>
<dbReference type="Gene3D" id="1.10.630.10">
    <property type="entry name" value="Cytochrome P450"/>
    <property type="match status" value="1"/>
</dbReference>
<evidence type="ECO:0000256" key="8">
    <source>
        <dbReference type="ARBA" id="ARBA00023002"/>
    </source>
</evidence>
<comment type="subcellular location">
    <subcellularLocation>
        <location evidence="4">Endoplasmic reticulum membrane</location>
        <topology evidence="4">Peripheral membrane protein</topology>
    </subcellularLocation>
    <subcellularLocation>
        <location evidence="3">Microsome membrane</location>
        <topology evidence="3">Peripheral membrane protein</topology>
    </subcellularLocation>
</comment>
<feature type="transmembrane region" description="Helical" evidence="12">
    <location>
        <begin position="7"/>
        <end position="28"/>
    </location>
</feature>
<keyword evidence="8 11" id="KW-0560">Oxidoreductase</keyword>
<accession>A0ABQ9J4T6</accession>
<dbReference type="Pfam" id="PF00067">
    <property type="entry name" value="p450"/>
    <property type="match status" value="1"/>
</dbReference>
<dbReference type="Proteomes" id="UP001162164">
    <property type="component" value="Unassembled WGS sequence"/>
</dbReference>
<evidence type="ECO:0000256" key="10">
    <source>
        <dbReference type="ARBA" id="ARBA00023033"/>
    </source>
</evidence>
<feature type="non-terminal residue" evidence="13">
    <location>
        <position position="1"/>
    </location>
</feature>
<keyword evidence="12" id="KW-0472">Membrane</keyword>
<keyword evidence="12" id="KW-1133">Transmembrane helix</keyword>
<evidence type="ECO:0000256" key="11">
    <source>
        <dbReference type="RuleBase" id="RU000461"/>
    </source>
</evidence>
<comment type="function">
    <text evidence="2">May be involved in the metabolism of insect hormones and in the breakdown of synthetic insecticides.</text>
</comment>
<evidence type="ECO:0000256" key="6">
    <source>
        <dbReference type="ARBA" id="ARBA00022617"/>
    </source>
</evidence>
<evidence type="ECO:0000313" key="14">
    <source>
        <dbReference type="Proteomes" id="UP001162164"/>
    </source>
</evidence>
<keyword evidence="12" id="KW-0812">Transmembrane</keyword>
<comment type="similarity">
    <text evidence="5 11">Belongs to the cytochrome P450 family.</text>
</comment>
<comment type="cofactor">
    <cofactor evidence="1">
        <name>heme</name>
        <dbReference type="ChEBI" id="CHEBI:30413"/>
    </cofactor>
</comment>
<dbReference type="PANTHER" id="PTHR24291:SF177">
    <property type="entry name" value="CYTOCHROME P450 4AA1-RELATED"/>
    <property type="match status" value="1"/>
</dbReference>
<reference evidence="13" key="1">
    <citation type="journal article" date="2023" name="Insect Mol. Biol.">
        <title>Genome sequencing provides insights into the evolution of gene families encoding plant cell wall-degrading enzymes in longhorned beetles.</title>
        <authorList>
            <person name="Shin N.R."/>
            <person name="Okamura Y."/>
            <person name="Kirsch R."/>
            <person name="Pauchet Y."/>
        </authorList>
    </citation>
    <scope>NUCLEOTIDE SEQUENCE</scope>
    <source>
        <strain evidence="13">MMC_N1</strain>
    </source>
</reference>
<evidence type="ECO:0000256" key="3">
    <source>
        <dbReference type="ARBA" id="ARBA00004174"/>
    </source>
</evidence>
<sequence length="474" mass="54226">VLNGGKMMEFTCFFVLTIILGVLLLIYLKNYVRAVFLAFTLKTPPSWPLLGHVLLINDYKKMEEIATNASQLFGPMTNAWISIVPFFIIYEPRHLKVILAGKNSKKNIFYKILHNFIGNGLITNNGLKWKMHRRLIQSLFHNNVLDIYVPKFLEHADILLNKLEGKTKVKITSYINDCVLDILHETVLGIPLGTDQVSPFRNGAVMLIQRVSRPWLLLEMIFKYTSNAENEMKQKGKLVVLQKRYGIRKSQTRCLLDSLIEISENNPDFTDDDIINESITFMLAGQDSVGSAIAFCLFFIAQNSEVQNKVLQEVDNIFDNNPKLAINDLGNMKYLEQCIKESLRLAPSVPIISRVVTEDIILDNKTIPSGTNILVSPFVTHRLPHYFPDPLKFNPERFSTENIEKMHPYAFIPFSIGQRNCIGNKFAILEMKAIISTILRHYSISLPPGHESPQFSYRVTLRAKGGIYLRLHRR</sequence>
<dbReference type="InterPro" id="IPR002403">
    <property type="entry name" value="Cyt_P450_E_grp-IV"/>
</dbReference>
<dbReference type="InterPro" id="IPR050196">
    <property type="entry name" value="Cytochrome_P450_Monoox"/>
</dbReference>
<dbReference type="SUPFAM" id="SSF48264">
    <property type="entry name" value="Cytochrome P450"/>
    <property type="match status" value="1"/>
</dbReference>
<evidence type="ECO:0008006" key="15">
    <source>
        <dbReference type="Google" id="ProtNLM"/>
    </source>
</evidence>
<evidence type="ECO:0000313" key="13">
    <source>
        <dbReference type="EMBL" id="KAJ8973129.1"/>
    </source>
</evidence>
<organism evidence="13 14">
    <name type="scientific">Molorchus minor</name>
    <dbReference type="NCBI Taxonomy" id="1323400"/>
    <lineage>
        <taxon>Eukaryota</taxon>
        <taxon>Metazoa</taxon>
        <taxon>Ecdysozoa</taxon>
        <taxon>Arthropoda</taxon>
        <taxon>Hexapoda</taxon>
        <taxon>Insecta</taxon>
        <taxon>Pterygota</taxon>
        <taxon>Neoptera</taxon>
        <taxon>Endopterygota</taxon>
        <taxon>Coleoptera</taxon>
        <taxon>Polyphaga</taxon>
        <taxon>Cucujiformia</taxon>
        <taxon>Chrysomeloidea</taxon>
        <taxon>Cerambycidae</taxon>
        <taxon>Lamiinae</taxon>
        <taxon>Monochamini</taxon>
        <taxon>Molorchus</taxon>
    </lineage>
</organism>
<evidence type="ECO:0000256" key="9">
    <source>
        <dbReference type="ARBA" id="ARBA00023004"/>
    </source>
</evidence>
<evidence type="ECO:0000256" key="4">
    <source>
        <dbReference type="ARBA" id="ARBA00004406"/>
    </source>
</evidence>
<dbReference type="InterPro" id="IPR001128">
    <property type="entry name" value="Cyt_P450"/>
</dbReference>